<feature type="transmembrane region" description="Helical" evidence="1">
    <location>
        <begin position="128"/>
        <end position="146"/>
    </location>
</feature>
<feature type="transmembrane region" description="Helical" evidence="1">
    <location>
        <begin position="81"/>
        <end position="99"/>
    </location>
</feature>
<sequence>MYILSILYLFFLSVNHFIYVQRRGFSAVYMSVFFFFLSLFLPLNGLVDLFHFFFFFLFLCDFSFFSFSPLSFFFLSLRSTVLFLQSLSLWVYPLLRVFYFNPFTRLLASCLHLSFTSFWPLHHSLPPTLRFLLFAIILSLPFCLILSPPHVFAFSIILAPHVFAFSILYTPTTDVFVFSMIFFISLTSLLSPSLFSSPFFVFSLSTSLFPSRFAFPILLNFAIIPLPLHFFQPSIQYLFTL</sequence>
<feature type="transmembrane region" description="Helical" evidence="1">
    <location>
        <begin position="27"/>
        <end position="47"/>
    </location>
</feature>
<evidence type="ECO:0000256" key="1">
    <source>
        <dbReference type="SAM" id="Phobius"/>
    </source>
</evidence>
<feature type="transmembrane region" description="Helical" evidence="1">
    <location>
        <begin position="151"/>
        <end position="169"/>
    </location>
</feature>
<feature type="transmembrane region" description="Helical" evidence="1">
    <location>
        <begin position="213"/>
        <end position="231"/>
    </location>
</feature>
<dbReference type="Proteomes" id="UP000597762">
    <property type="component" value="Unassembled WGS sequence"/>
</dbReference>
<dbReference type="EMBL" id="CAHIKZ030002646">
    <property type="protein sequence ID" value="CAE1289997.1"/>
    <property type="molecule type" value="Genomic_DNA"/>
</dbReference>
<organism evidence="2 3">
    <name type="scientific">Acanthosepion pharaonis</name>
    <name type="common">Pharaoh cuttlefish</name>
    <name type="synonym">Sepia pharaonis</name>
    <dbReference type="NCBI Taxonomy" id="158019"/>
    <lineage>
        <taxon>Eukaryota</taxon>
        <taxon>Metazoa</taxon>
        <taxon>Spiralia</taxon>
        <taxon>Lophotrochozoa</taxon>
        <taxon>Mollusca</taxon>
        <taxon>Cephalopoda</taxon>
        <taxon>Coleoidea</taxon>
        <taxon>Decapodiformes</taxon>
        <taxon>Sepiida</taxon>
        <taxon>Sepiina</taxon>
        <taxon>Sepiidae</taxon>
        <taxon>Acanthosepion</taxon>
    </lineage>
</organism>
<reference evidence="2" key="1">
    <citation type="submission" date="2021-01" db="EMBL/GenBank/DDBJ databases">
        <authorList>
            <person name="Li R."/>
            <person name="Bekaert M."/>
        </authorList>
    </citation>
    <scope>NUCLEOTIDE SEQUENCE</scope>
    <source>
        <strain evidence="2">Farmed</strain>
    </source>
</reference>
<dbReference type="AlphaFoldDB" id="A0A812D9Z7"/>
<keyword evidence="1" id="KW-0472">Membrane</keyword>
<feature type="transmembrane region" description="Helical" evidence="1">
    <location>
        <begin position="54"/>
        <end position="75"/>
    </location>
</feature>
<name>A0A812D9Z7_ACAPH</name>
<keyword evidence="3" id="KW-1185">Reference proteome</keyword>
<keyword evidence="1" id="KW-1133">Transmembrane helix</keyword>
<accession>A0A812D9Z7</accession>
<comment type="caution">
    <text evidence="2">The sequence shown here is derived from an EMBL/GenBank/DDBJ whole genome shotgun (WGS) entry which is preliminary data.</text>
</comment>
<evidence type="ECO:0000313" key="2">
    <source>
        <dbReference type="EMBL" id="CAE1289997.1"/>
    </source>
</evidence>
<proteinExistence type="predicted"/>
<keyword evidence="1" id="KW-0812">Transmembrane</keyword>
<evidence type="ECO:0000313" key="3">
    <source>
        <dbReference type="Proteomes" id="UP000597762"/>
    </source>
</evidence>
<feature type="transmembrane region" description="Helical" evidence="1">
    <location>
        <begin position="175"/>
        <end position="201"/>
    </location>
</feature>
<protein>
    <submittedName>
        <fullName evidence="2">Uncharacterized protein</fullName>
    </submittedName>
</protein>
<gene>
    <name evidence="2" type="ORF">SPHA_47951</name>
</gene>